<protein>
    <submittedName>
        <fullName evidence="1">Uncharacterized protein</fullName>
    </submittedName>
</protein>
<sequence length="251" mass="30403">MNQVRLTKWNRQYPIILFFFVHCMLSKYQGDIPRLDEKSHNQSIQIIKIAEQIRFSHYQTVGGEERMVYTQEDLIKGIQSYKEQYSDSKPKWEYANLEQYQFEKKNMDPEKLDAVIKFLKKEKEPYVFTSHRKIQYDWGTVDWKDKNENLILSKFYGQYFDNDWSPYAFLINLIPNQIVGIGIFRFQINEQVVEFRANARKTIWRFPFRYWAHTHIFSTKNGKNKFPILVQISDPNDRDKSQNGLYFIYIK</sequence>
<comment type="caution">
    <text evidence="1">The sequence shown here is derived from an EMBL/GenBank/DDBJ whole genome shotgun (WGS) entry which is preliminary data.</text>
</comment>
<dbReference type="RefSeq" id="WP_135643070.1">
    <property type="nucleotide sequence ID" value="NZ_RQGH01000026.1"/>
</dbReference>
<name>A0A4Z1A5R1_9LEPT</name>
<reference evidence="1" key="1">
    <citation type="journal article" date="2019" name="PLoS Negl. Trop. Dis.">
        <title>Revisiting the worldwide diversity of Leptospira species in the environment.</title>
        <authorList>
            <person name="Vincent A.T."/>
            <person name="Schiettekatte O."/>
            <person name="Bourhy P."/>
            <person name="Veyrier F.J."/>
            <person name="Picardeau M."/>
        </authorList>
    </citation>
    <scope>NUCLEOTIDE SEQUENCE [LARGE SCALE GENOMIC DNA]</scope>
    <source>
        <strain evidence="1">201702451</strain>
    </source>
</reference>
<proteinExistence type="predicted"/>
<evidence type="ECO:0000313" key="1">
    <source>
        <dbReference type="EMBL" id="TGL65281.1"/>
    </source>
</evidence>
<dbReference type="AlphaFoldDB" id="A0A4Z1A5R1"/>
<evidence type="ECO:0000313" key="2">
    <source>
        <dbReference type="Proteomes" id="UP000297567"/>
    </source>
</evidence>
<dbReference type="EMBL" id="RQGH01000026">
    <property type="protein sequence ID" value="TGL65281.1"/>
    <property type="molecule type" value="Genomic_DNA"/>
</dbReference>
<accession>A0A4Z1A5R1</accession>
<gene>
    <name evidence="1" type="ORF">EHQ62_11935</name>
</gene>
<keyword evidence="2" id="KW-1185">Reference proteome</keyword>
<organism evidence="1 2">
    <name type="scientific">Leptospira jelokensis</name>
    <dbReference type="NCBI Taxonomy" id="2484931"/>
    <lineage>
        <taxon>Bacteria</taxon>
        <taxon>Pseudomonadati</taxon>
        <taxon>Spirochaetota</taxon>
        <taxon>Spirochaetia</taxon>
        <taxon>Leptospirales</taxon>
        <taxon>Leptospiraceae</taxon>
        <taxon>Leptospira</taxon>
    </lineage>
</organism>
<dbReference type="Proteomes" id="UP000297567">
    <property type="component" value="Unassembled WGS sequence"/>
</dbReference>